<dbReference type="NCBIfam" id="NF040639">
    <property type="entry name" value="LETM1_rel_film"/>
    <property type="match status" value="1"/>
</dbReference>
<evidence type="ECO:0000313" key="3">
    <source>
        <dbReference type="Proteomes" id="UP000297407"/>
    </source>
</evidence>
<dbReference type="OrthoDB" id="1421172at2"/>
<dbReference type="AlphaFoldDB" id="A0A4Z0L673"/>
<sequence>MINASAHGWIDKFFFEQNAQQQAVINDSKVFYEKTRQTGFLVGYTTHFVTGKPMATKGWTTEEFSKIALLNTLFGVYQLTENNRDHMQFLQKCVAFYNDLHPKSSNFLYKILPQDSLSHSLEKIISSRVQTNDNIISKNFSHILTNALLFIDVLAFKKYLKEGNIPEKYLKKTEEIIVNIVSLALQTKETKTKYDELLQKLFESSVRYTKFSKLGIVSLENLDLSYFNDDYEKFYLIDMAGMAMWNDEKIEKTEEHFLYKLAEKLDIEHSFVQQSIADIDVFLTTNKEQIPYFNFSNPVKHFYDQTTQSVHTLISRNKNRLLLEISQSRELMVLLAKSTTRDLNPEEKKKVRNQILDICKTIPSLTIFLVPGGSLLLPILIKFIPQMLPSAFNENLDLEQE</sequence>
<dbReference type="Proteomes" id="UP000297407">
    <property type="component" value="Unassembled WGS sequence"/>
</dbReference>
<comment type="caution">
    <text evidence="2">The sequence shown here is derived from an EMBL/GenBank/DDBJ whole genome shotgun (WGS) entry which is preliminary data.</text>
</comment>
<protein>
    <recommendedName>
        <fullName evidence="1">Letm1 RBD domain-containing protein</fullName>
    </recommendedName>
</protein>
<name>A0A4Z0L673_9FLAO</name>
<proteinExistence type="predicted"/>
<evidence type="ECO:0000313" key="2">
    <source>
        <dbReference type="EMBL" id="TGD57897.1"/>
    </source>
</evidence>
<keyword evidence="3" id="KW-1185">Reference proteome</keyword>
<dbReference type="RefSeq" id="WP_135526069.1">
    <property type="nucleotide sequence ID" value="NZ_SRLH01000004.1"/>
</dbReference>
<dbReference type="InterPro" id="IPR033122">
    <property type="entry name" value="LETM1-like_RBD"/>
</dbReference>
<feature type="domain" description="Letm1 RBD" evidence="1">
    <location>
        <begin position="344"/>
        <end position="397"/>
    </location>
</feature>
<reference evidence="2 3" key="1">
    <citation type="submission" date="2019-04" db="EMBL/GenBank/DDBJ databases">
        <title>Flavobacterium sp. strain DS2-A Genome sequencing and assembly.</title>
        <authorList>
            <person name="Kim I."/>
        </authorList>
    </citation>
    <scope>NUCLEOTIDE SEQUENCE [LARGE SCALE GENOMIC DNA]</scope>
    <source>
        <strain evidence="2 3">DS2-A</strain>
    </source>
</reference>
<organism evidence="2 3">
    <name type="scientific">Flavobacterium humi</name>
    <dbReference type="NCBI Taxonomy" id="2562683"/>
    <lineage>
        <taxon>Bacteria</taxon>
        <taxon>Pseudomonadati</taxon>
        <taxon>Bacteroidota</taxon>
        <taxon>Flavobacteriia</taxon>
        <taxon>Flavobacteriales</taxon>
        <taxon>Flavobacteriaceae</taxon>
        <taxon>Flavobacterium</taxon>
    </lineage>
</organism>
<dbReference type="GO" id="GO:0043022">
    <property type="term" value="F:ribosome binding"/>
    <property type="evidence" value="ECO:0007669"/>
    <property type="project" value="InterPro"/>
</dbReference>
<accession>A0A4Z0L673</accession>
<evidence type="ECO:0000259" key="1">
    <source>
        <dbReference type="Pfam" id="PF07766"/>
    </source>
</evidence>
<dbReference type="EMBL" id="SRLH01000004">
    <property type="protein sequence ID" value="TGD57897.1"/>
    <property type="molecule type" value="Genomic_DNA"/>
</dbReference>
<gene>
    <name evidence="2" type="ORF">E4635_07755</name>
</gene>
<dbReference type="Pfam" id="PF07766">
    <property type="entry name" value="LETM1_RBD"/>
    <property type="match status" value="1"/>
</dbReference>